<evidence type="ECO:0000256" key="2">
    <source>
        <dbReference type="SAM" id="SignalP"/>
    </source>
</evidence>
<accession>A0ABV9N8V1</accession>
<dbReference type="RefSeq" id="WP_371394339.1">
    <property type="nucleotide sequence ID" value="NZ_CP163421.1"/>
</dbReference>
<keyword evidence="2" id="KW-0732">Signal</keyword>
<proteinExistence type="predicted"/>
<feature type="chain" id="PRO_5046871323" evidence="2">
    <location>
        <begin position="25"/>
        <end position="112"/>
    </location>
</feature>
<protein>
    <submittedName>
        <fullName evidence="3">Uncharacterized protein</fullName>
    </submittedName>
</protein>
<name>A0ABV9N8V1_9PROT</name>
<comment type="caution">
    <text evidence="3">The sequence shown here is derived from an EMBL/GenBank/DDBJ whole genome shotgun (WGS) entry which is preliminary data.</text>
</comment>
<feature type="region of interest" description="Disordered" evidence="1">
    <location>
        <begin position="89"/>
        <end position="112"/>
    </location>
</feature>
<reference evidence="4" key="1">
    <citation type="journal article" date="2019" name="Int. J. Syst. Evol. Microbiol.">
        <title>The Global Catalogue of Microorganisms (GCM) 10K type strain sequencing project: providing services to taxonomists for standard genome sequencing and annotation.</title>
        <authorList>
            <consortium name="The Broad Institute Genomics Platform"/>
            <consortium name="The Broad Institute Genome Sequencing Center for Infectious Disease"/>
            <person name="Wu L."/>
            <person name="Ma J."/>
        </authorList>
    </citation>
    <scope>NUCLEOTIDE SEQUENCE [LARGE SCALE GENOMIC DNA]</scope>
    <source>
        <strain evidence="4">CCUG 62981</strain>
    </source>
</reference>
<dbReference type="EMBL" id="JBHSGQ010000001">
    <property type="protein sequence ID" value="MFC4723671.1"/>
    <property type="molecule type" value="Genomic_DNA"/>
</dbReference>
<dbReference type="PROSITE" id="PS51257">
    <property type="entry name" value="PROKAR_LIPOPROTEIN"/>
    <property type="match status" value="1"/>
</dbReference>
<evidence type="ECO:0000313" key="3">
    <source>
        <dbReference type="EMBL" id="MFC4723671.1"/>
    </source>
</evidence>
<evidence type="ECO:0000313" key="4">
    <source>
        <dbReference type="Proteomes" id="UP001596024"/>
    </source>
</evidence>
<gene>
    <name evidence="3" type="ORF">ACFPB0_00055</name>
</gene>
<sequence>MRNLTALLMSVALGGPLLSGCALVTVPDTGEGWASARMAEDPDREPPAFVPEIPRPQVESWRMASAARELADTRDLVVSQAQLVQLPPIDPLVYGQQARERATPPPPPARRD</sequence>
<evidence type="ECO:0000256" key="1">
    <source>
        <dbReference type="SAM" id="MobiDB-lite"/>
    </source>
</evidence>
<organism evidence="3 4">
    <name type="scientific">Glycocaulis abyssi</name>
    <dbReference type="NCBI Taxonomy" id="1433403"/>
    <lineage>
        <taxon>Bacteria</taxon>
        <taxon>Pseudomonadati</taxon>
        <taxon>Pseudomonadota</taxon>
        <taxon>Alphaproteobacteria</taxon>
        <taxon>Maricaulales</taxon>
        <taxon>Maricaulaceae</taxon>
        <taxon>Glycocaulis</taxon>
    </lineage>
</organism>
<feature type="signal peptide" evidence="2">
    <location>
        <begin position="1"/>
        <end position="24"/>
    </location>
</feature>
<dbReference type="Proteomes" id="UP001596024">
    <property type="component" value="Unassembled WGS sequence"/>
</dbReference>
<keyword evidence="4" id="KW-1185">Reference proteome</keyword>
<feature type="compositionally biased region" description="Pro residues" evidence="1">
    <location>
        <begin position="103"/>
        <end position="112"/>
    </location>
</feature>